<reference evidence="4 5" key="1">
    <citation type="journal article" date="2020" name="Sci. Rep.">
        <title>A novel cyanobacterial geosmin producer, revising GeoA distribution and dispersion patterns in Bacteria.</title>
        <authorList>
            <person name="Churro C."/>
            <person name="Semedo-Aguiar A.P."/>
            <person name="Silva A.D."/>
            <person name="Pereira-Leal J.B."/>
            <person name="Leite R.B."/>
        </authorList>
    </citation>
    <scope>NUCLEOTIDE SEQUENCE [LARGE SCALE GENOMIC DNA]</scope>
    <source>
        <strain evidence="4 5">IPMA8</strain>
    </source>
</reference>
<keyword evidence="2" id="KW-0605">Phycobilisome</keyword>
<name>A0ABX2CY09_9CYAN</name>
<dbReference type="InterPro" id="IPR007111">
    <property type="entry name" value="NACHT_NTPase"/>
</dbReference>
<dbReference type="InterPro" id="IPR004155">
    <property type="entry name" value="PBS_lyase_HEAT"/>
</dbReference>
<keyword evidence="1" id="KW-0042">Antenna complex</keyword>
<dbReference type="RefSeq" id="WP_246276715.1">
    <property type="nucleotide sequence ID" value="NZ_CAWPPK010000212.1"/>
</dbReference>
<dbReference type="InterPro" id="IPR054569">
    <property type="entry name" value="NNH2"/>
</dbReference>
<sequence length="1029" mass="115434">MTELAFALKLASGLGAKLAEIGFKEVIKKFNPSDFEKACIWGIEAAQKTNELFYACEQGVVEDFLKSFLTNAALPELLKPFNDQEKPQVNFLVAAFNATVPEHKKIQGRFDPERLHDWLDVFAETYFQKTSSYLRFKVAKADYFKQLANWFDDVKFAGIAVEGQEIEKSEKLAQIFVMPDVLEEVNIHVRLGLPELGEGKNLQQMQRETRSGRKFLASQLLNQNQSNKFVLLGAPGSGKTTLLSFFAVMLAQNSPEKLGWHSGIDCLPILIKVRDFARLSDINLLDYARQFAEKTMSVKPLPEGFFEYWLADGRAMILLDGLDEVVEESKRYAVVQQIENFLGQYHQNLAIITSRPAGYKRDFFNTSEFEHYQLQLFDDAKVDEFINHWYDSRVPDAAEAQRRKDSIKKALDENDRIKLLARNPLLLTIIALIHRYQAVLPRARHKLYEKAVETLLKCWDANKKMTEQPVFKCLDADDLRRLMEILAYWIHTQGSTDNPEGGTLIAKDELLEQLTQNIKTKKQVERFQAKEEAKRFVDFIQQRTGLLNEQGQDLYAFVHKTFQEYLCAQQIGYQADDDGDFDIVLNHIREHLHDPHWWEVLLLLIAQQKPKKAAKAMRAIWEADSEYEEWLHRDLFFAGSCLAENIKDLKVADSSLTVQILEKLVELEVRDEALVGERVRSQVLQILCSMSETEFEAQTLQLLKARGVDEKRLWRYQPALGEKEAAISSLLLRLEDGNEDVRRDAAEALGGLRNASETVISALLLRLEDGDNRVRRSAARALGRFGNASEAIIGNLLPRLEDSNNSVRSSAAEALGDLGNASEAVITALVLRLEDGGNLVRRSAAQALGNLGNASETVTNALVLRLEDGDDWVRSSAAQALGNLGNASEAVISALVLRLEDGDNLVRAFTASALGYLGNALEIVINALLLRLEDGKDSVRGLAASALANLGNASETVINALLLCLEDGEDWVRREAVEALGKLGLKSSEVLTAVVQWIDRHQDAEYVGSGIDVLWDLVAGEGNRSPVGF</sequence>
<dbReference type="PANTHER" id="PTHR12697">
    <property type="entry name" value="PBS LYASE HEAT-LIKE PROTEIN"/>
    <property type="match status" value="1"/>
</dbReference>
<feature type="domain" description="NACHT" evidence="3">
    <location>
        <begin position="227"/>
        <end position="356"/>
    </location>
</feature>
<dbReference type="InterPro" id="IPR027417">
    <property type="entry name" value="P-loop_NTPase"/>
</dbReference>
<dbReference type="Gene3D" id="1.25.10.10">
    <property type="entry name" value="Leucine-rich Repeat Variant"/>
    <property type="match status" value="2"/>
</dbReference>
<evidence type="ECO:0000256" key="1">
    <source>
        <dbReference type="ARBA" id="ARBA00022549"/>
    </source>
</evidence>
<evidence type="ECO:0000313" key="4">
    <source>
        <dbReference type="EMBL" id="NQE34310.1"/>
    </source>
</evidence>
<evidence type="ECO:0000259" key="3">
    <source>
        <dbReference type="PROSITE" id="PS50837"/>
    </source>
</evidence>
<dbReference type="EMBL" id="SRRZ01000029">
    <property type="protein sequence ID" value="NQE34310.1"/>
    <property type="molecule type" value="Genomic_DNA"/>
</dbReference>
<dbReference type="Gene3D" id="3.40.50.300">
    <property type="entry name" value="P-loop containing nucleotide triphosphate hydrolases"/>
    <property type="match status" value="1"/>
</dbReference>
<proteinExistence type="predicted"/>
<dbReference type="SUPFAM" id="SSF48371">
    <property type="entry name" value="ARM repeat"/>
    <property type="match status" value="1"/>
</dbReference>
<dbReference type="SUPFAM" id="SSF52540">
    <property type="entry name" value="P-loop containing nucleoside triphosphate hydrolases"/>
    <property type="match status" value="1"/>
</dbReference>
<dbReference type="Proteomes" id="UP000702425">
    <property type="component" value="Unassembled WGS sequence"/>
</dbReference>
<keyword evidence="5" id="KW-1185">Reference proteome</keyword>
<evidence type="ECO:0000313" key="5">
    <source>
        <dbReference type="Proteomes" id="UP000702425"/>
    </source>
</evidence>
<accession>A0ABX2CY09</accession>
<dbReference type="InterPro" id="IPR011989">
    <property type="entry name" value="ARM-like"/>
</dbReference>
<protein>
    <recommendedName>
        <fullName evidence="3">NACHT domain-containing protein</fullName>
    </recommendedName>
</protein>
<dbReference type="Pfam" id="PF13646">
    <property type="entry name" value="HEAT_2"/>
    <property type="match status" value="2"/>
</dbReference>
<dbReference type="SMART" id="SM00567">
    <property type="entry name" value="EZ_HEAT"/>
    <property type="match status" value="7"/>
</dbReference>
<organism evidence="4 5">
    <name type="scientific">Microcoleus asticus IPMA8</name>
    <dbReference type="NCBI Taxonomy" id="2563858"/>
    <lineage>
        <taxon>Bacteria</taxon>
        <taxon>Bacillati</taxon>
        <taxon>Cyanobacteriota</taxon>
        <taxon>Cyanophyceae</taxon>
        <taxon>Oscillatoriophycideae</taxon>
        <taxon>Oscillatoriales</taxon>
        <taxon>Microcoleaceae</taxon>
        <taxon>Microcoleus</taxon>
        <taxon>Microcoleus asticus</taxon>
    </lineage>
</organism>
<dbReference type="Pfam" id="PF22734">
    <property type="entry name" value="NNH2"/>
    <property type="match status" value="1"/>
</dbReference>
<evidence type="ECO:0000256" key="2">
    <source>
        <dbReference type="ARBA" id="ARBA00022738"/>
    </source>
</evidence>
<dbReference type="PANTHER" id="PTHR12697:SF5">
    <property type="entry name" value="DEOXYHYPUSINE HYDROXYLASE"/>
    <property type="match status" value="1"/>
</dbReference>
<dbReference type="PROSITE" id="PS50837">
    <property type="entry name" value="NACHT"/>
    <property type="match status" value="1"/>
</dbReference>
<dbReference type="InterPro" id="IPR016024">
    <property type="entry name" value="ARM-type_fold"/>
</dbReference>
<comment type="caution">
    <text evidence="4">The sequence shown here is derived from an EMBL/GenBank/DDBJ whole genome shotgun (WGS) entry which is preliminary data.</text>
</comment>
<dbReference type="Pfam" id="PF05729">
    <property type="entry name" value="NACHT"/>
    <property type="match status" value="1"/>
</dbReference>
<gene>
    <name evidence="4" type="ORF">E5S67_02034</name>
</gene>